<dbReference type="SUPFAM" id="SSF53822">
    <property type="entry name" value="Periplasmic binding protein-like I"/>
    <property type="match status" value="1"/>
</dbReference>
<gene>
    <name evidence="5" type="ORF">HRJ53_06190</name>
</gene>
<keyword evidence="2 5" id="KW-0238">DNA-binding</keyword>
<dbReference type="InterPro" id="IPR000843">
    <property type="entry name" value="HTH_LacI"/>
</dbReference>
<comment type="caution">
    <text evidence="5">The sequence shown here is derived from an EMBL/GenBank/DDBJ whole genome shotgun (WGS) entry which is preliminary data.</text>
</comment>
<dbReference type="PANTHER" id="PTHR30146">
    <property type="entry name" value="LACI-RELATED TRANSCRIPTIONAL REPRESSOR"/>
    <property type="match status" value="1"/>
</dbReference>
<dbReference type="Pfam" id="PF13377">
    <property type="entry name" value="Peripla_BP_3"/>
    <property type="match status" value="1"/>
</dbReference>
<dbReference type="CDD" id="cd06267">
    <property type="entry name" value="PBP1_LacI_sugar_binding-like"/>
    <property type="match status" value="1"/>
</dbReference>
<reference evidence="5" key="1">
    <citation type="submission" date="2020-06" db="EMBL/GenBank/DDBJ databases">
        <title>Legume-microbial interactions unlock mineral nutrients during tropical forest succession.</title>
        <authorList>
            <person name="Epihov D.Z."/>
        </authorList>
    </citation>
    <scope>NUCLEOTIDE SEQUENCE [LARGE SCALE GENOMIC DNA]</scope>
    <source>
        <strain evidence="5">Pan2503</strain>
    </source>
</reference>
<dbReference type="Proteomes" id="UP000567293">
    <property type="component" value="Unassembled WGS sequence"/>
</dbReference>
<dbReference type="Gene3D" id="1.10.260.40">
    <property type="entry name" value="lambda repressor-like DNA-binding domains"/>
    <property type="match status" value="1"/>
</dbReference>
<dbReference type="CDD" id="cd01392">
    <property type="entry name" value="HTH_LacI"/>
    <property type="match status" value="1"/>
</dbReference>
<keyword evidence="6" id="KW-1185">Reference proteome</keyword>
<evidence type="ECO:0000256" key="1">
    <source>
        <dbReference type="ARBA" id="ARBA00023015"/>
    </source>
</evidence>
<dbReference type="GO" id="GO:0003700">
    <property type="term" value="F:DNA-binding transcription factor activity"/>
    <property type="evidence" value="ECO:0007669"/>
    <property type="project" value="TreeGrafter"/>
</dbReference>
<keyword evidence="1" id="KW-0805">Transcription regulation</keyword>
<organism evidence="5 6">
    <name type="scientific">Candidatus Acidiferrum panamense</name>
    <dbReference type="NCBI Taxonomy" id="2741543"/>
    <lineage>
        <taxon>Bacteria</taxon>
        <taxon>Pseudomonadati</taxon>
        <taxon>Acidobacteriota</taxon>
        <taxon>Terriglobia</taxon>
        <taxon>Candidatus Acidiferrales</taxon>
        <taxon>Candidatus Acidiferrum</taxon>
    </lineage>
</organism>
<name>A0A7V8NP22_9BACT</name>
<evidence type="ECO:0000256" key="3">
    <source>
        <dbReference type="ARBA" id="ARBA00023163"/>
    </source>
</evidence>
<dbReference type="EMBL" id="JACDQQ010000615">
    <property type="protein sequence ID" value="MBA0084565.1"/>
    <property type="molecule type" value="Genomic_DNA"/>
</dbReference>
<dbReference type="PROSITE" id="PS50932">
    <property type="entry name" value="HTH_LACI_2"/>
    <property type="match status" value="1"/>
</dbReference>
<protein>
    <submittedName>
        <fullName evidence="5">LacI family DNA-binding transcriptional regulator</fullName>
    </submittedName>
</protein>
<dbReference type="SUPFAM" id="SSF47413">
    <property type="entry name" value="lambda repressor-like DNA-binding domains"/>
    <property type="match status" value="1"/>
</dbReference>
<dbReference type="PROSITE" id="PS00356">
    <property type="entry name" value="HTH_LACI_1"/>
    <property type="match status" value="1"/>
</dbReference>
<dbReference type="GO" id="GO:0000976">
    <property type="term" value="F:transcription cis-regulatory region binding"/>
    <property type="evidence" value="ECO:0007669"/>
    <property type="project" value="TreeGrafter"/>
</dbReference>
<evidence type="ECO:0000313" key="6">
    <source>
        <dbReference type="Proteomes" id="UP000567293"/>
    </source>
</evidence>
<proteinExistence type="predicted"/>
<sequence>MRAKEQALNIHEVARRARVSTATVSRAINRVPTVNPKLSQRVWKVIKELGYYPNTQARALVSGRSRIFGLIVSELTNPFFPEIVQVFETIAVRHHYEILLTSTMNDPEQMESSVRRMIERQVEGVAVMTFGMEEALLEDLKLRQVPLVFVDVGPRRPRVSNLRIDYLAGIRQAVQHVAALRHEKIAFITGPHTLKSAMARKQAFLKAMHEIGREPDMNLIVEGNHTMEGGQIACGHLLALTKKPTAILCSNDMTAIGVMRKCYEDGISIPRDLSVVGFDDIRLAQFMLPPLTTVQMSQAELARLAFDALLAEVEREEPLPEGSEYVLKTALIERESTAICREGAVLKTNHPAPIRTVG</sequence>
<dbReference type="InterPro" id="IPR028082">
    <property type="entry name" value="Peripla_BP_I"/>
</dbReference>
<dbReference type="PANTHER" id="PTHR30146:SF109">
    <property type="entry name" value="HTH-TYPE TRANSCRIPTIONAL REGULATOR GALS"/>
    <property type="match status" value="1"/>
</dbReference>
<dbReference type="AlphaFoldDB" id="A0A7V8NP22"/>
<dbReference type="SMART" id="SM00354">
    <property type="entry name" value="HTH_LACI"/>
    <property type="match status" value="1"/>
</dbReference>
<accession>A0A7V8NP22</accession>
<dbReference type="InterPro" id="IPR046335">
    <property type="entry name" value="LacI/GalR-like_sensor"/>
</dbReference>
<keyword evidence="3" id="KW-0804">Transcription</keyword>
<dbReference type="Pfam" id="PF00356">
    <property type="entry name" value="LacI"/>
    <property type="match status" value="1"/>
</dbReference>
<evidence type="ECO:0000259" key="4">
    <source>
        <dbReference type="PROSITE" id="PS50932"/>
    </source>
</evidence>
<dbReference type="InterPro" id="IPR010982">
    <property type="entry name" value="Lambda_DNA-bd_dom_sf"/>
</dbReference>
<evidence type="ECO:0000313" key="5">
    <source>
        <dbReference type="EMBL" id="MBA0084565.1"/>
    </source>
</evidence>
<dbReference type="Gene3D" id="3.40.50.2300">
    <property type="match status" value="2"/>
</dbReference>
<feature type="domain" description="HTH lacI-type" evidence="4">
    <location>
        <begin position="8"/>
        <end position="62"/>
    </location>
</feature>
<evidence type="ECO:0000256" key="2">
    <source>
        <dbReference type="ARBA" id="ARBA00023125"/>
    </source>
</evidence>